<sequence>MSQWLPSRAHSYDSCSVQCQFCIQSINSLPDELTVIPLAFKTLIAVYCDNFTLDVQTDGKLVD</sequence>
<accession>A0A3M7T0U8</accession>
<evidence type="ECO:0000313" key="1">
    <source>
        <dbReference type="EMBL" id="RNA41651.1"/>
    </source>
</evidence>
<proteinExistence type="predicted"/>
<keyword evidence="2" id="KW-1185">Reference proteome</keyword>
<protein>
    <submittedName>
        <fullName evidence="1">Uncharacterized protein</fullName>
    </submittedName>
</protein>
<comment type="caution">
    <text evidence="1">The sequence shown here is derived from an EMBL/GenBank/DDBJ whole genome shotgun (WGS) entry which is preliminary data.</text>
</comment>
<dbReference type="OrthoDB" id="3219649at2759"/>
<dbReference type="EMBL" id="REGN01000477">
    <property type="protein sequence ID" value="RNA41651.1"/>
    <property type="molecule type" value="Genomic_DNA"/>
</dbReference>
<name>A0A3M7T0U8_BRAPC</name>
<reference evidence="1 2" key="1">
    <citation type="journal article" date="2018" name="Sci. Rep.">
        <title>Genomic signatures of local adaptation to the degree of environmental predictability in rotifers.</title>
        <authorList>
            <person name="Franch-Gras L."/>
            <person name="Hahn C."/>
            <person name="Garcia-Roger E.M."/>
            <person name="Carmona M.J."/>
            <person name="Serra M."/>
            <person name="Gomez A."/>
        </authorList>
    </citation>
    <scope>NUCLEOTIDE SEQUENCE [LARGE SCALE GENOMIC DNA]</scope>
    <source>
        <strain evidence="1">HYR1</strain>
    </source>
</reference>
<dbReference type="Proteomes" id="UP000276133">
    <property type="component" value="Unassembled WGS sequence"/>
</dbReference>
<dbReference type="AlphaFoldDB" id="A0A3M7T0U8"/>
<gene>
    <name evidence="1" type="ORF">BpHYR1_052763</name>
</gene>
<organism evidence="1 2">
    <name type="scientific">Brachionus plicatilis</name>
    <name type="common">Marine rotifer</name>
    <name type="synonym">Brachionus muelleri</name>
    <dbReference type="NCBI Taxonomy" id="10195"/>
    <lineage>
        <taxon>Eukaryota</taxon>
        <taxon>Metazoa</taxon>
        <taxon>Spiralia</taxon>
        <taxon>Gnathifera</taxon>
        <taxon>Rotifera</taxon>
        <taxon>Eurotatoria</taxon>
        <taxon>Monogononta</taxon>
        <taxon>Pseudotrocha</taxon>
        <taxon>Ploima</taxon>
        <taxon>Brachionidae</taxon>
        <taxon>Brachionus</taxon>
    </lineage>
</organism>
<evidence type="ECO:0000313" key="2">
    <source>
        <dbReference type="Proteomes" id="UP000276133"/>
    </source>
</evidence>